<dbReference type="Proteomes" id="UP000604046">
    <property type="component" value="Unassembled WGS sequence"/>
</dbReference>
<dbReference type="OrthoDB" id="425712at2759"/>
<dbReference type="SUPFAM" id="SSF51206">
    <property type="entry name" value="cAMP-binding domain-like"/>
    <property type="match status" value="2"/>
</dbReference>
<dbReference type="CDD" id="cd00038">
    <property type="entry name" value="CAP_ED"/>
    <property type="match status" value="1"/>
</dbReference>
<accession>A0A812IB09</accession>
<proteinExistence type="predicted"/>
<organism evidence="3 4">
    <name type="scientific">Symbiodinium natans</name>
    <dbReference type="NCBI Taxonomy" id="878477"/>
    <lineage>
        <taxon>Eukaryota</taxon>
        <taxon>Sar</taxon>
        <taxon>Alveolata</taxon>
        <taxon>Dinophyceae</taxon>
        <taxon>Suessiales</taxon>
        <taxon>Symbiodiniaceae</taxon>
        <taxon>Symbiodinium</taxon>
    </lineage>
</organism>
<dbReference type="Pfam" id="PF00027">
    <property type="entry name" value="cNMP_binding"/>
    <property type="match status" value="1"/>
</dbReference>
<feature type="region of interest" description="Disordered" evidence="1">
    <location>
        <begin position="23"/>
        <end position="43"/>
    </location>
</feature>
<reference evidence="3" key="1">
    <citation type="submission" date="2021-02" db="EMBL/GenBank/DDBJ databases">
        <authorList>
            <person name="Dougan E. K."/>
            <person name="Rhodes N."/>
            <person name="Thang M."/>
            <person name="Chan C."/>
        </authorList>
    </citation>
    <scope>NUCLEOTIDE SEQUENCE</scope>
</reference>
<dbReference type="PANTHER" id="PTHR24567">
    <property type="entry name" value="CRP FAMILY TRANSCRIPTIONAL REGULATORY PROTEIN"/>
    <property type="match status" value="1"/>
</dbReference>
<sequence length="578" mass="63343">MERTLRHPTILVEDLGETFGSFGRRVSSGSRRTSGLSIDTPHEGPFEIGNLEVARQLLTQIRLDLQLGAPVPESTMSEASVLASTADSLGAESQASGKKEEQAALGAAELFEVQRILVARGSDGYTLQQASRLAHHVKTMHFFRRLSEDQLLELLMHAEFLDVELGAMIYKDGDPVGYVYVVLNGSVTIERALEGSDGVRVFAKSIFDGRAFGDGWDGGNHRGSSTVRWTTAVAQERSLVLRFSTPQYMEVLQKDDVCSENASRLRSLNFLSECSASELEMLLMTLETGSANYACTVLRRGERPHRCRILTEGRLNLLTSAKLEVRELVPGSSFGIGAILSGRGSCSYTSEVEVSVTSMVAHFYLMSRKSLSPLPDMVQESILQSVRQTIADCQDPIQDDGRLVIRRDRDWRRRKQRSLAEVRRTCGRSAARAGEMRPRSAVAGQRWCPAGPGRPFAESVTSLATSAATTGKGPHAGLQRTKSVPGRLSIASAPPTPSSFGRTQTPMMRSTTPSSFMRTTTPSMLSKTLYSPDGRPLAIFRRTEEGFELLPNPAPLNPVDRRHRPERAPAASLTMKLS</sequence>
<feature type="domain" description="Cyclic nucleotide-binding" evidence="2">
    <location>
        <begin position="142"/>
        <end position="214"/>
    </location>
</feature>
<dbReference type="InterPro" id="IPR000595">
    <property type="entry name" value="cNMP-bd_dom"/>
</dbReference>
<feature type="region of interest" description="Disordered" evidence="1">
    <location>
        <begin position="487"/>
        <end position="520"/>
    </location>
</feature>
<comment type="caution">
    <text evidence="3">The sequence shown here is derived from an EMBL/GenBank/DDBJ whole genome shotgun (WGS) entry which is preliminary data.</text>
</comment>
<protein>
    <recommendedName>
        <fullName evidence="2">Cyclic nucleotide-binding domain-containing protein</fullName>
    </recommendedName>
</protein>
<gene>
    <name evidence="3" type="ORF">SNAT2548_LOCUS3563</name>
</gene>
<dbReference type="InterPro" id="IPR018490">
    <property type="entry name" value="cNMP-bd_dom_sf"/>
</dbReference>
<evidence type="ECO:0000259" key="2">
    <source>
        <dbReference type="PROSITE" id="PS50042"/>
    </source>
</evidence>
<dbReference type="GO" id="GO:0003700">
    <property type="term" value="F:DNA-binding transcription factor activity"/>
    <property type="evidence" value="ECO:0007669"/>
    <property type="project" value="TreeGrafter"/>
</dbReference>
<dbReference type="AlphaFoldDB" id="A0A812IB09"/>
<dbReference type="InterPro" id="IPR014710">
    <property type="entry name" value="RmlC-like_jellyroll"/>
</dbReference>
<evidence type="ECO:0000256" key="1">
    <source>
        <dbReference type="SAM" id="MobiDB-lite"/>
    </source>
</evidence>
<dbReference type="PROSITE" id="PS50042">
    <property type="entry name" value="CNMP_BINDING_3"/>
    <property type="match status" value="2"/>
</dbReference>
<evidence type="ECO:0000313" key="3">
    <source>
        <dbReference type="EMBL" id="CAE7029658.1"/>
    </source>
</evidence>
<feature type="domain" description="Cyclic nucleotide-binding" evidence="2">
    <location>
        <begin position="270"/>
        <end position="343"/>
    </location>
</feature>
<evidence type="ECO:0000313" key="4">
    <source>
        <dbReference type="Proteomes" id="UP000604046"/>
    </source>
</evidence>
<dbReference type="PANTHER" id="PTHR24567:SF26">
    <property type="entry name" value="REGULATORY PROTEIN YEIL"/>
    <property type="match status" value="1"/>
</dbReference>
<dbReference type="EMBL" id="CAJNDS010000219">
    <property type="protein sequence ID" value="CAE7029658.1"/>
    <property type="molecule type" value="Genomic_DNA"/>
</dbReference>
<feature type="region of interest" description="Disordered" evidence="1">
    <location>
        <begin position="549"/>
        <end position="578"/>
    </location>
</feature>
<name>A0A812IB09_9DINO</name>
<keyword evidence="4" id="KW-1185">Reference proteome</keyword>
<feature type="compositionally biased region" description="Low complexity" evidence="1">
    <location>
        <begin position="23"/>
        <end position="37"/>
    </location>
</feature>
<feature type="compositionally biased region" description="Polar residues" evidence="1">
    <location>
        <begin position="498"/>
        <end position="520"/>
    </location>
</feature>
<dbReference type="SMART" id="SM00100">
    <property type="entry name" value="cNMP"/>
    <property type="match status" value="2"/>
</dbReference>
<dbReference type="Gene3D" id="2.60.120.10">
    <property type="entry name" value="Jelly Rolls"/>
    <property type="match status" value="2"/>
</dbReference>
<dbReference type="GO" id="GO:0005829">
    <property type="term" value="C:cytosol"/>
    <property type="evidence" value="ECO:0007669"/>
    <property type="project" value="TreeGrafter"/>
</dbReference>
<dbReference type="InterPro" id="IPR050397">
    <property type="entry name" value="Env_Response_Regulators"/>
</dbReference>